<dbReference type="Proteomes" id="UP001623348">
    <property type="component" value="Unassembled WGS sequence"/>
</dbReference>
<name>A0ABC9WBX4_GRUJA</name>
<dbReference type="EMBL" id="BAAFJT010000002">
    <property type="protein sequence ID" value="GAB0182625.1"/>
    <property type="molecule type" value="Genomic_DNA"/>
</dbReference>
<evidence type="ECO:0000313" key="1">
    <source>
        <dbReference type="EMBL" id="GAB0182625.1"/>
    </source>
</evidence>
<organism evidence="1 2">
    <name type="scientific">Grus japonensis</name>
    <name type="common">Japanese crane</name>
    <name type="synonym">Red-crowned crane</name>
    <dbReference type="NCBI Taxonomy" id="30415"/>
    <lineage>
        <taxon>Eukaryota</taxon>
        <taxon>Metazoa</taxon>
        <taxon>Chordata</taxon>
        <taxon>Craniata</taxon>
        <taxon>Vertebrata</taxon>
        <taxon>Euteleostomi</taxon>
        <taxon>Archelosauria</taxon>
        <taxon>Archosauria</taxon>
        <taxon>Dinosauria</taxon>
        <taxon>Saurischia</taxon>
        <taxon>Theropoda</taxon>
        <taxon>Coelurosauria</taxon>
        <taxon>Aves</taxon>
        <taxon>Neognathae</taxon>
        <taxon>Neoaves</taxon>
        <taxon>Gruiformes</taxon>
        <taxon>Gruidae</taxon>
        <taxon>Grus</taxon>
    </lineage>
</organism>
<evidence type="ECO:0000313" key="2">
    <source>
        <dbReference type="Proteomes" id="UP001623348"/>
    </source>
</evidence>
<dbReference type="AlphaFoldDB" id="A0ABC9WBX4"/>
<gene>
    <name evidence="1" type="ORF">GRJ2_000727800</name>
</gene>
<protein>
    <submittedName>
        <fullName evidence="1">Uncharacterized protein</fullName>
    </submittedName>
</protein>
<proteinExistence type="predicted"/>
<comment type="caution">
    <text evidence="1">The sequence shown here is derived from an EMBL/GenBank/DDBJ whole genome shotgun (WGS) entry which is preliminary data.</text>
</comment>
<keyword evidence="2" id="KW-1185">Reference proteome</keyword>
<accession>A0ABC9WBX4</accession>
<sequence>MADKEPENMMKICESRNYQGTFMEKSSYEDLQGKLACDFCVFSQFIHSHWPFLLSGLSMTSSWCFEHETSEQCVFSSLMSY</sequence>
<reference evidence="1 2" key="1">
    <citation type="submission" date="2024-06" db="EMBL/GenBank/DDBJ databases">
        <title>The draft genome of Grus japonensis, version 3.</title>
        <authorList>
            <person name="Nabeshima K."/>
            <person name="Suzuki S."/>
            <person name="Onuma M."/>
        </authorList>
    </citation>
    <scope>NUCLEOTIDE SEQUENCE [LARGE SCALE GENOMIC DNA]</scope>
    <source>
        <strain evidence="1 2">451A</strain>
    </source>
</reference>